<evidence type="ECO:0000256" key="3">
    <source>
        <dbReference type="ARBA" id="ARBA00008294"/>
    </source>
</evidence>
<dbReference type="PANTHER" id="PTHR45668">
    <property type="entry name" value="SERINE/THREONINE-PROTEIN PHOSPHATASE 5-RELATED"/>
    <property type="match status" value="1"/>
</dbReference>
<dbReference type="GO" id="GO:0005509">
    <property type="term" value="F:calcium ion binding"/>
    <property type="evidence" value="ECO:0007669"/>
    <property type="project" value="UniProtKB-UniRule"/>
</dbReference>
<dbReference type="GO" id="GO:0030145">
    <property type="term" value="F:manganese ion binding"/>
    <property type="evidence" value="ECO:0007669"/>
    <property type="project" value="UniProtKB-UniRule"/>
</dbReference>
<comment type="catalytic activity">
    <reaction evidence="11">
        <text>O-phospho-L-seryl-[protein] + H2O = L-seryl-[protein] + phosphate</text>
        <dbReference type="Rhea" id="RHEA:20629"/>
        <dbReference type="Rhea" id="RHEA-COMP:9863"/>
        <dbReference type="Rhea" id="RHEA-COMP:11604"/>
        <dbReference type="ChEBI" id="CHEBI:15377"/>
        <dbReference type="ChEBI" id="CHEBI:29999"/>
        <dbReference type="ChEBI" id="CHEBI:43474"/>
        <dbReference type="ChEBI" id="CHEBI:83421"/>
        <dbReference type="EC" id="3.1.3.16"/>
    </reaction>
</comment>
<dbReference type="GO" id="GO:0050906">
    <property type="term" value="P:detection of stimulus involved in sensory perception"/>
    <property type="evidence" value="ECO:0007669"/>
    <property type="project" value="UniProtKB-UniRule"/>
</dbReference>
<comment type="cofactor">
    <cofactor evidence="2">
        <name>Mg(2+)</name>
        <dbReference type="ChEBI" id="CHEBI:18420"/>
    </cofactor>
</comment>
<proteinExistence type="inferred from homology"/>
<evidence type="ECO:0000256" key="12">
    <source>
        <dbReference type="ARBA" id="ARBA00048336"/>
    </source>
</evidence>
<feature type="domain" description="EF-hand" evidence="15">
    <location>
        <begin position="626"/>
        <end position="661"/>
    </location>
</feature>
<comment type="similarity">
    <text evidence="3 13 14">Belongs to the PPP phosphatase family.</text>
</comment>
<dbReference type="InterPro" id="IPR029052">
    <property type="entry name" value="Metallo-depent_PP-like"/>
</dbReference>
<evidence type="ECO:0000256" key="13">
    <source>
        <dbReference type="PIRNR" id="PIRNR000912"/>
    </source>
</evidence>
<dbReference type="InterPro" id="IPR002048">
    <property type="entry name" value="EF_hand_dom"/>
</dbReference>
<dbReference type="SMART" id="SM00054">
    <property type="entry name" value="EFh"/>
    <property type="match status" value="3"/>
</dbReference>
<dbReference type="PROSITE" id="PS00018">
    <property type="entry name" value="EF_HAND_1"/>
    <property type="match status" value="2"/>
</dbReference>
<dbReference type="Gene3D" id="1.10.238.10">
    <property type="entry name" value="EF-hand"/>
    <property type="match status" value="2"/>
</dbReference>
<comment type="caution">
    <text evidence="16">The sequence shown here is derived from an EMBL/GenBank/DDBJ whole genome shotgun (WGS) entry which is preliminary data.</text>
</comment>
<evidence type="ECO:0000259" key="15">
    <source>
        <dbReference type="PROSITE" id="PS50222"/>
    </source>
</evidence>
<keyword evidence="9" id="KW-0904">Protein phosphatase</keyword>
<dbReference type="Pfam" id="PF00612">
    <property type="entry name" value="IQ"/>
    <property type="match status" value="1"/>
</dbReference>
<dbReference type="PANTHER" id="PTHR45668:SF1">
    <property type="entry name" value="SERINE_THREONINE-PROTEIN PHOSPHATASE WITH EF-HANDS 1"/>
    <property type="match status" value="1"/>
</dbReference>
<evidence type="ECO:0000256" key="10">
    <source>
        <dbReference type="ARBA" id="ARBA00023211"/>
    </source>
</evidence>
<dbReference type="PRINTS" id="PR00114">
    <property type="entry name" value="STPHPHTASE"/>
</dbReference>
<keyword evidence="17" id="KW-1185">Reference proteome</keyword>
<comment type="catalytic activity">
    <reaction evidence="12 13 14">
        <text>O-phospho-L-threonyl-[protein] + H2O = L-threonyl-[protein] + phosphate</text>
        <dbReference type="Rhea" id="RHEA:47004"/>
        <dbReference type="Rhea" id="RHEA-COMP:11060"/>
        <dbReference type="Rhea" id="RHEA-COMP:11605"/>
        <dbReference type="ChEBI" id="CHEBI:15377"/>
        <dbReference type="ChEBI" id="CHEBI:30013"/>
        <dbReference type="ChEBI" id="CHEBI:43474"/>
        <dbReference type="ChEBI" id="CHEBI:61977"/>
        <dbReference type="EC" id="3.1.3.16"/>
    </reaction>
</comment>
<dbReference type="SUPFAM" id="SSF47473">
    <property type="entry name" value="EF-hand"/>
    <property type="match status" value="1"/>
</dbReference>
<keyword evidence="6 13" id="KW-0378">Hydrolase</keyword>
<dbReference type="Pfam" id="PF00149">
    <property type="entry name" value="Metallophos"/>
    <property type="match status" value="1"/>
</dbReference>
<dbReference type="Pfam" id="PF13499">
    <property type="entry name" value="EF-hand_7"/>
    <property type="match status" value="1"/>
</dbReference>
<keyword evidence="4 13" id="KW-0479">Metal-binding</keyword>
<evidence type="ECO:0000256" key="6">
    <source>
        <dbReference type="ARBA" id="ARBA00022801"/>
    </source>
</evidence>
<dbReference type="SUPFAM" id="SSF56300">
    <property type="entry name" value="Metallo-dependent phosphatases"/>
    <property type="match status" value="1"/>
</dbReference>
<dbReference type="CDD" id="cd00051">
    <property type="entry name" value="EFh"/>
    <property type="match status" value="1"/>
</dbReference>
<keyword evidence="7" id="KW-0106">Calcium</keyword>
<evidence type="ECO:0000313" key="17">
    <source>
        <dbReference type="Proteomes" id="UP000827986"/>
    </source>
</evidence>
<dbReference type="InterPro" id="IPR051134">
    <property type="entry name" value="PPP_phosphatase"/>
</dbReference>
<comment type="cofactor">
    <cofactor evidence="1">
        <name>Mn(2+)</name>
        <dbReference type="ChEBI" id="CHEBI:29035"/>
    </cofactor>
</comment>
<reference evidence="16" key="1">
    <citation type="submission" date="2021-09" db="EMBL/GenBank/DDBJ databases">
        <title>The genome of Mauremys mutica provides insights into the evolution of semi-aquatic lifestyle.</title>
        <authorList>
            <person name="Gong S."/>
            <person name="Gao Y."/>
        </authorList>
    </citation>
    <scope>NUCLEOTIDE SEQUENCE</scope>
    <source>
        <strain evidence="16">MM-2020</strain>
        <tissue evidence="16">Muscle</tissue>
    </source>
</reference>
<dbReference type="PROSITE" id="PS50222">
    <property type="entry name" value="EF_HAND_2"/>
    <property type="match status" value="3"/>
</dbReference>
<dbReference type="PIRSF" id="PIRSF000912">
    <property type="entry name" value="PPEF"/>
    <property type="match status" value="1"/>
</dbReference>
<evidence type="ECO:0000256" key="2">
    <source>
        <dbReference type="ARBA" id="ARBA00001946"/>
    </source>
</evidence>
<feature type="domain" description="EF-hand" evidence="15">
    <location>
        <begin position="503"/>
        <end position="538"/>
    </location>
</feature>
<dbReference type="Proteomes" id="UP000827986">
    <property type="component" value="Unassembled WGS sequence"/>
</dbReference>
<dbReference type="InterPro" id="IPR018247">
    <property type="entry name" value="EF_Hand_1_Ca_BS"/>
</dbReference>
<keyword evidence="10 13" id="KW-0464">Manganese</keyword>
<protein>
    <recommendedName>
        <fullName evidence="13">Serine/threonine-protein phosphatase with EF-hands</fullName>
        <ecNumber evidence="13">3.1.3.16</ecNumber>
    </recommendedName>
</protein>
<dbReference type="InterPro" id="IPR012008">
    <property type="entry name" value="Ser/Thr-Pase_EF-hand_contain"/>
</dbReference>
<evidence type="ECO:0000256" key="7">
    <source>
        <dbReference type="ARBA" id="ARBA00022837"/>
    </source>
</evidence>
<accession>A0A9D3XTN7</accession>
<keyword evidence="5" id="KW-0677">Repeat</keyword>
<dbReference type="SMART" id="SM00015">
    <property type="entry name" value="IQ"/>
    <property type="match status" value="1"/>
</dbReference>
<dbReference type="OrthoDB" id="442428at2759"/>
<dbReference type="GO" id="GO:0005506">
    <property type="term" value="F:iron ion binding"/>
    <property type="evidence" value="ECO:0007669"/>
    <property type="project" value="UniProtKB-UniRule"/>
</dbReference>
<keyword evidence="8" id="KW-0460">Magnesium</keyword>
<evidence type="ECO:0000256" key="14">
    <source>
        <dbReference type="RuleBase" id="RU004273"/>
    </source>
</evidence>
<dbReference type="CDD" id="cd23767">
    <property type="entry name" value="IQCD"/>
    <property type="match status" value="1"/>
</dbReference>
<name>A0A9D3XTN7_9SAUR</name>
<dbReference type="EC" id="3.1.3.16" evidence="13"/>
<dbReference type="GO" id="GO:0004722">
    <property type="term" value="F:protein serine/threonine phosphatase activity"/>
    <property type="evidence" value="ECO:0007669"/>
    <property type="project" value="UniProtKB-EC"/>
</dbReference>
<evidence type="ECO:0000313" key="16">
    <source>
        <dbReference type="EMBL" id="KAH1185702.1"/>
    </source>
</evidence>
<sequence length="664" mass="76774">MGCGTSVTGSRAKKSERAIKAAILIQRWYRCYMARLEMRRQYALSIFQSIEYAEEQAQLQLSSFFTFMLDHFTHLNETDTGSDVQLLEYERMIEVPDSYHGPRLSFPLTVADTNSLLHAFKDQQHLHARYVLQLLHETKKLLKQMPNIIHLSTSYSKEITICGDLHGKLDDLLLIFYKNGLPSEENPYLFNGDFVDRGKNSIEILIILFSFLLVYPNHLHLNRGNHEDHIVNLRYGFTKEVMKKYRSHGKKILNLLQDVYSWLPLATVIDSKVLIVHGGISDTTDLDFLNLFKRNKMKSVLRPPRQDIAVKGMTRPSSSSSHRRQYTSDLLDVGKHMWLLNDGVNSGPLLEAQYLESSVRMPSVPSELTAKEWKQVVDILWSDPKNQNGCTPNKVRGGGCYFGPDVTARLLKRYNLKMLIRSHECKQEGYEISHHGQVITIFSASNYYEDGSNRGAYLKLNPDLIPRFVQYQVSKCTRKQTLHQRVSVVEWSALKSLREKLYSRRSELIAAFRQYDPNYTGRISATEWASAMESVLHLDLPWRTLRSRLVQLAPDGSVEYLSCFNDLEIEPAIKEVQPALVETLYRYRTDLEIIFNIIDKDHSGLISIEEFRQTWKLFNSHLKIDIDDESIDNLARSIDFNKDGSIDFNEFLEAFHVVNKFENK</sequence>
<organism evidence="16 17">
    <name type="scientific">Mauremys mutica</name>
    <name type="common">yellowpond turtle</name>
    <dbReference type="NCBI Taxonomy" id="74926"/>
    <lineage>
        <taxon>Eukaryota</taxon>
        <taxon>Metazoa</taxon>
        <taxon>Chordata</taxon>
        <taxon>Craniata</taxon>
        <taxon>Vertebrata</taxon>
        <taxon>Euteleostomi</taxon>
        <taxon>Archelosauria</taxon>
        <taxon>Testudinata</taxon>
        <taxon>Testudines</taxon>
        <taxon>Cryptodira</taxon>
        <taxon>Durocryptodira</taxon>
        <taxon>Testudinoidea</taxon>
        <taxon>Geoemydidae</taxon>
        <taxon>Geoemydinae</taxon>
        <taxon>Mauremys</taxon>
    </lineage>
</organism>
<evidence type="ECO:0000256" key="8">
    <source>
        <dbReference type="ARBA" id="ARBA00022842"/>
    </source>
</evidence>
<dbReference type="CDD" id="cd07420">
    <property type="entry name" value="MPP_RdgC"/>
    <property type="match status" value="1"/>
</dbReference>
<feature type="domain" description="EF-hand" evidence="15">
    <location>
        <begin position="586"/>
        <end position="621"/>
    </location>
</feature>
<evidence type="ECO:0000256" key="11">
    <source>
        <dbReference type="ARBA" id="ARBA00047761"/>
    </source>
</evidence>
<dbReference type="EMBL" id="JAHDVG010000463">
    <property type="protein sequence ID" value="KAH1185702.1"/>
    <property type="molecule type" value="Genomic_DNA"/>
</dbReference>
<dbReference type="Gene3D" id="3.60.21.10">
    <property type="match status" value="1"/>
</dbReference>
<dbReference type="SMART" id="SM00156">
    <property type="entry name" value="PP2Ac"/>
    <property type="match status" value="1"/>
</dbReference>
<dbReference type="InterPro" id="IPR011992">
    <property type="entry name" value="EF-hand-dom_pair"/>
</dbReference>
<dbReference type="Pfam" id="PF08321">
    <property type="entry name" value="PPP5"/>
    <property type="match status" value="1"/>
</dbReference>
<dbReference type="InterPro" id="IPR006186">
    <property type="entry name" value="Ser/Thr-sp_prot-phosphatase"/>
</dbReference>
<evidence type="ECO:0000256" key="1">
    <source>
        <dbReference type="ARBA" id="ARBA00001936"/>
    </source>
</evidence>
<evidence type="ECO:0000256" key="5">
    <source>
        <dbReference type="ARBA" id="ARBA00022737"/>
    </source>
</evidence>
<evidence type="ECO:0000256" key="4">
    <source>
        <dbReference type="ARBA" id="ARBA00022723"/>
    </source>
</evidence>
<dbReference type="PROSITE" id="PS50096">
    <property type="entry name" value="IQ"/>
    <property type="match status" value="1"/>
</dbReference>
<dbReference type="InterPro" id="IPR004843">
    <property type="entry name" value="Calcineurin-like_PHP"/>
</dbReference>
<gene>
    <name evidence="16" type="ORF">KIL84_018451</name>
</gene>
<dbReference type="FunFam" id="1.10.238.10:FF:000164">
    <property type="entry name" value="Serine/threonine-protein phosphatase with EF-hands"/>
    <property type="match status" value="1"/>
</dbReference>
<dbReference type="InterPro" id="IPR013235">
    <property type="entry name" value="PPP_dom"/>
</dbReference>
<dbReference type="PROSITE" id="PS00125">
    <property type="entry name" value="SER_THR_PHOSPHATASE"/>
    <property type="match status" value="1"/>
</dbReference>
<dbReference type="InterPro" id="IPR000048">
    <property type="entry name" value="IQ_motif_EF-hand-BS"/>
</dbReference>
<dbReference type="AlphaFoldDB" id="A0A9D3XTN7"/>
<evidence type="ECO:0000256" key="9">
    <source>
        <dbReference type="ARBA" id="ARBA00022912"/>
    </source>
</evidence>